<reference evidence="3" key="2">
    <citation type="submission" date="2012-02" db="EMBL/GenBank/DDBJ databases">
        <title>Complete genome sequence of Blastococcus saxobsidens strain DD2.</title>
        <authorList>
            <person name="Genoscope."/>
        </authorList>
    </citation>
    <scope>NUCLEOTIDE SEQUENCE [LARGE SCALE GENOMIC DNA]</scope>
    <source>
        <strain evidence="3">DD2</strain>
    </source>
</reference>
<keyword evidence="3" id="KW-1185">Reference proteome</keyword>
<dbReference type="Proteomes" id="UP000007517">
    <property type="component" value="Chromosome"/>
</dbReference>
<dbReference type="HOGENOM" id="CLU_2647300_0_0_11"/>
<gene>
    <name evidence="2" type="ordered locus">BLASA_1784</name>
</gene>
<accession>H6RP42</accession>
<dbReference type="STRING" id="1146883.BLASA_1784"/>
<dbReference type="AlphaFoldDB" id="H6RP42"/>
<evidence type="ECO:0000313" key="2">
    <source>
        <dbReference type="EMBL" id="CCG02703.1"/>
    </source>
</evidence>
<evidence type="ECO:0000313" key="3">
    <source>
        <dbReference type="Proteomes" id="UP000007517"/>
    </source>
</evidence>
<dbReference type="KEGG" id="bsd:BLASA_1784"/>
<feature type="region of interest" description="Disordered" evidence="1">
    <location>
        <begin position="1"/>
        <end position="26"/>
    </location>
</feature>
<sequence>MSEQSTASRPPGRRGDPEESLIGARLKQEPNYSEYLTIPIIVRMHSSTGQQRVGRRHRPALGGVRYVRRRWCQDFL</sequence>
<dbReference type="EMBL" id="FO117623">
    <property type="protein sequence ID" value="CCG02703.1"/>
    <property type="molecule type" value="Genomic_DNA"/>
</dbReference>
<organism evidence="2 3">
    <name type="scientific">Blastococcus saxobsidens (strain DD2)</name>
    <dbReference type="NCBI Taxonomy" id="1146883"/>
    <lineage>
        <taxon>Bacteria</taxon>
        <taxon>Bacillati</taxon>
        <taxon>Actinomycetota</taxon>
        <taxon>Actinomycetes</taxon>
        <taxon>Geodermatophilales</taxon>
        <taxon>Geodermatophilaceae</taxon>
        <taxon>Blastococcus</taxon>
    </lineage>
</organism>
<protein>
    <submittedName>
        <fullName evidence="2">Uncharacterized protein</fullName>
    </submittedName>
</protein>
<proteinExistence type="predicted"/>
<name>H6RP42_BLASD</name>
<evidence type="ECO:0000256" key="1">
    <source>
        <dbReference type="SAM" id="MobiDB-lite"/>
    </source>
</evidence>
<reference evidence="2 3" key="1">
    <citation type="journal article" date="2012" name="J. Bacteriol.">
        <title>Genome Sequence of Blastococcus saxobsidens DD2, a Stone-Inhabiting Bacterium.</title>
        <authorList>
            <person name="Chouaia B."/>
            <person name="Crotti E."/>
            <person name="Brusetti L."/>
            <person name="Daffonchio D."/>
            <person name="Essoussi I."/>
            <person name="Nouioui I."/>
            <person name="Sbissi I."/>
            <person name="Ghodhbane-Gtari F."/>
            <person name="Gtari M."/>
            <person name="Vacherie B."/>
            <person name="Barbe V."/>
            <person name="Medigue C."/>
            <person name="Gury J."/>
            <person name="Pujic P."/>
            <person name="Normand P."/>
        </authorList>
    </citation>
    <scope>NUCLEOTIDE SEQUENCE [LARGE SCALE GENOMIC DNA]</scope>
    <source>
        <strain evidence="2 3">DD2</strain>
    </source>
</reference>